<dbReference type="EMBL" id="JAUSWB010000001">
    <property type="protein sequence ID" value="MDQ0427656.1"/>
    <property type="molecule type" value="Genomic_DNA"/>
</dbReference>
<proteinExistence type="predicted"/>
<name>A0ABU0GSD2_9BACL</name>
<sequence>MRFLMTILIFLIFFSFAGIGAYVVGPDFSADRLVAEATEELRNTGQMDKIVEYVESDPQMLEYIEEAQIAEQDSESLPFETSGDAAGTVIKKVGITDLAKMKSGIEDGTMSAEQVIQELEEDLNEEEMLALKVLMYKELYKQQ</sequence>
<keyword evidence="2" id="KW-1185">Reference proteome</keyword>
<reference evidence="1 2" key="1">
    <citation type="submission" date="2023-07" db="EMBL/GenBank/DDBJ databases">
        <title>Genomic Encyclopedia of Type Strains, Phase IV (KMG-IV): sequencing the most valuable type-strain genomes for metagenomic binning, comparative biology and taxonomic classification.</title>
        <authorList>
            <person name="Goeker M."/>
        </authorList>
    </citation>
    <scope>NUCLEOTIDE SEQUENCE [LARGE SCALE GENOMIC DNA]</scope>
    <source>
        <strain evidence="1 2">DSM 16419</strain>
    </source>
</reference>
<accession>A0ABU0GSD2</accession>
<organism evidence="1 2">
    <name type="scientific">Planomicrobium stackebrandtii</name>
    <dbReference type="NCBI Taxonomy" id="253160"/>
    <lineage>
        <taxon>Bacteria</taxon>
        <taxon>Bacillati</taxon>
        <taxon>Bacillota</taxon>
        <taxon>Bacilli</taxon>
        <taxon>Bacillales</taxon>
        <taxon>Caryophanaceae</taxon>
        <taxon>Planomicrobium</taxon>
    </lineage>
</organism>
<evidence type="ECO:0000313" key="2">
    <source>
        <dbReference type="Proteomes" id="UP001241988"/>
    </source>
</evidence>
<evidence type="ECO:0000313" key="1">
    <source>
        <dbReference type="EMBL" id="MDQ0427656.1"/>
    </source>
</evidence>
<comment type="caution">
    <text evidence="1">The sequence shown here is derived from an EMBL/GenBank/DDBJ whole genome shotgun (WGS) entry which is preliminary data.</text>
</comment>
<dbReference type="RefSeq" id="WP_308785927.1">
    <property type="nucleotide sequence ID" value="NZ_JAUSWB010000001.1"/>
</dbReference>
<protein>
    <submittedName>
        <fullName evidence="1">Uncharacterized protein</fullName>
    </submittedName>
</protein>
<gene>
    <name evidence="1" type="ORF">QOZ98_000481</name>
</gene>
<dbReference type="Proteomes" id="UP001241988">
    <property type="component" value="Unassembled WGS sequence"/>
</dbReference>